<dbReference type="PANTHER" id="PTHR19375">
    <property type="entry name" value="HEAT SHOCK PROTEIN 70KDA"/>
    <property type="match status" value="1"/>
</dbReference>
<dbReference type="SUPFAM" id="SSF100920">
    <property type="entry name" value="Heat shock protein 70kD (HSP70), peptide-binding domain"/>
    <property type="match status" value="1"/>
</dbReference>
<dbReference type="WBParaSite" id="TASK_0001004901-mRNA-1">
    <property type="protein sequence ID" value="TASK_0001004901-mRNA-1"/>
    <property type="gene ID" value="TASK_0001004901"/>
</dbReference>
<dbReference type="Gene3D" id="3.30.420.40">
    <property type="match status" value="2"/>
</dbReference>
<accession>A0A0R3WGQ6</accession>
<comment type="similarity">
    <text evidence="1">Belongs to the heat shock protein 70 family.</text>
</comment>
<evidence type="ECO:0000313" key="6">
    <source>
        <dbReference type="WBParaSite" id="TASK_0001004901-mRNA-1"/>
    </source>
</evidence>
<organism evidence="6">
    <name type="scientific">Taenia asiatica</name>
    <name type="common">Asian tapeworm</name>
    <dbReference type="NCBI Taxonomy" id="60517"/>
    <lineage>
        <taxon>Eukaryota</taxon>
        <taxon>Metazoa</taxon>
        <taxon>Spiralia</taxon>
        <taxon>Lophotrochozoa</taxon>
        <taxon>Platyhelminthes</taxon>
        <taxon>Cestoda</taxon>
        <taxon>Eucestoda</taxon>
        <taxon>Cyclophyllidea</taxon>
        <taxon>Taeniidae</taxon>
        <taxon>Taenia</taxon>
    </lineage>
</organism>
<evidence type="ECO:0000256" key="3">
    <source>
        <dbReference type="ARBA" id="ARBA00022840"/>
    </source>
</evidence>
<gene>
    <name evidence="4" type="ORF">TASK_LOCUS10050</name>
</gene>
<evidence type="ECO:0000256" key="2">
    <source>
        <dbReference type="ARBA" id="ARBA00022741"/>
    </source>
</evidence>
<proteinExistence type="inferred from homology"/>
<keyword evidence="5" id="KW-1185">Reference proteome</keyword>
<dbReference type="OrthoDB" id="6281481at2759"/>
<dbReference type="InterPro" id="IPR029047">
    <property type="entry name" value="HSP70_peptide-bd_sf"/>
</dbReference>
<dbReference type="InterPro" id="IPR013126">
    <property type="entry name" value="Hsp_70_fam"/>
</dbReference>
<dbReference type="Proteomes" id="UP000282613">
    <property type="component" value="Unassembled WGS sequence"/>
</dbReference>
<name>A0A0R3WGQ6_TAEAS</name>
<keyword evidence="3" id="KW-0067">ATP-binding</keyword>
<evidence type="ECO:0000256" key="1">
    <source>
        <dbReference type="ARBA" id="ARBA00007381"/>
    </source>
</evidence>
<evidence type="ECO:0000313" key="4">
    <source>
        <dbReference type="EMBL" id="VDK47961.1"/>
    </source>
</evidence>
<reference evidence="4 5" key="2">
    <citation type="submission" date="2018-11" db="EMBL/GenBank/DDBJ databases">
        <authorList>
            <consortium name="Pathogen Informatics"/>
        </authorList>
    </citation>
    <scope>NUCLEOTIDE SEQUENCE [LARGE SCALE GENOMIC DNA]</scope>
</reference>
<dbReference type="PRINTS" id="PR00301">
    <property type="entry name" value="HEATSHOCK70"/>
</dbReference>
<dbReference type="STRING" id="60517.A0A0R3WGQ6"/>
<dbReference type="Pfam" id="PF00012">
    <property type="entry name" value="HSP70"/>
    <property type="match status" value="1"/>
</dbReference>
<dbReference type="SUPFAM" id="SSF53067">
    <property type="entry name" value="Actin-like ATPase domain"/>
    <property type="match status" value="1"/>
</dbReference>
<dbReference type="AlphaFoldDB" id="A0A0R3WGQ6"/>
<dbReference type="Gene3D" id="2.60.34.10">
    <property type="entry name" value="Substrate Binding Domain Of DNAk, Chain A, domain 1"/>
    <property type="match status" value="1"/>
</dbReference>
<keyword evidence="2" id="KW-0547">Nucleotide-binding</keyword>
<dbReference type="GO" id="GO:0005524">
    <property type="term" value="F:ATP binding"/>
    <property type="evidence" value="ECO:0007669"/>
    <property type="project" value="UniProtKB-KW"/>
</dbReference>
<protein>
    <submittedName>
        <fullName evidence="6">Heat shock 70 kDa protein 14</fullName>
    </submittedName>
</protein>
<dbReference type="GO" id="GO:0140662">
    <property type="term" value="F:ATP-dependent protein folding chaperone"/>
    <property type="evidence" value="ECO:0007669"/>
    <property type="project" value="InterPro"/>
</dbReference>
<reference evidence="6" key="1">
    <citation type="submission" date="2017-02" db="UniProtKB">
        <authorList>
            <consortium name="WormBaseParasite"/>
        </authorList>
    </citation>
    <scope>IDENTIFICATION</scope>
</reference>
<dbReference type="Gene3D" id="3.90.640.10">
    <property type="entry name" value="Actin, Chain A, domain 4"/>
    <property type="match status" value="1"/>
</dbReference>
<evidence type="ECO:0000313" key="5">
    <source>
        <dbReference type="Proteomes" id="UP000282613"/>
    </source>
</evidence>
<dbReference type="EMBL" id="UYRS01020117">
    <property type="protein sequence ID" value="VDK47961.1"/>
    <property type="molecule type" value="Genomic_DNA"/>
</dbReference>
<dbReference type="InterPro" id="IPR043129">
    <property type="entry name" value="ATPase_NBD"/>
</dbReference>
<sequence>MLSLLECTNIDVESLYGGADFSVSISRHRFEQLCSDLFDRMLAIVCQTLIDARLDKADVHEILLVGGSTRILKVQHLLQNFFSGSKFDRSINPDEAAACNAALLATSMIGKQSLVMLEVAPLSVKLATPDGEITTLIERNMKISSNRVMMHATLFDNQRNMSFWLYECEQLVPNGNNLLGKFMMLRNPPSPRWFSRIKITFAIDRNGILNVSAVNVLSGQQMNVYARYAGRLSEGQT</sequence>